<evidence type="ECO:0000256" key="6">
    <source>
        <dbReference type="SAM" id="Phobius"/>
    </source>
</evidence>
<evidence type="ECO:0000256" key="1">
    <source>
        <dbReference type="ARBA" id="ARBA00004651"/>
    </source>
</evidence>
<dbReference type="EMBL" id="JAULRT010000032">
    <property type="protein sequence ID" value="MDO3381188.1"/>
    <property type="molecule type" value="Genomic_DNA"/>
</dbReference>
<evidence type="ECO:0000313" key="9">
    <source>
        <dbReference type="Proteomes" id="UP001168380"/>
    </source>
</evidence>
<evidence type="ECO:0000256" key="4">
    <source>
        <dbReference type="ARBA" id="ARBA00022989"/>
    </source>
</evidence>
<dbReference type="PANTHER" id="PTHR47371">
    <property type="entry name" value="LIPOTEICHOIC ACID SYNTHASE"/>
    <property type="match status" value="1"/>
</dbReference>
<keyword evidence="3 6" id="KW-0812">Transmembrane</keyword>
<feature type="transmembrane region" description="Helical" evidence="6">
    <location>
        <begin position="135"/>
        <end position="152"/>
    </location>
</feature>
<gene>
    <name evidence="8" type="ORF">QWI16_03325</name>
</gene>
<comment type="subcellular location">
    <subcellularLocation>
        <location evidence="1">Cell membrane</location>
        <topology evidence="1">Multi-pass membrane protein</topology>
    </subcellularLocation>
</comment>
<accession>A0ABT8TCT3</accession>
<dbReference type="Pfam" id="PF00884">
    <property type="entry name" value="Sulfatase"/>
    <property type="match status" value="1"/>
</dbReference>
<proteinExistence type="predicted"/>
<dbReference type="PANTHER" id="PTHR47371:SF3">
    <property type="entry name" value="PHOSPHOGLYCEROL TRANSFERASE I"/>
    <property type="match status" value="1"/>
</dbReference>
<dbReference type="InterPro" id="IPR000917">
    <property type="entry name" value="Sulfatase_N"/>
</dbReference>
<dbReference type="InterPro" id="IPR017850">
    <property type="entry name" value="Alkaline_phosphatase_core_sf"/>
</dbReference>
<comment type="caution">
    <text evidence="8">The sequence shown here is derived from an EMBL/GenBank/DDBJ whole genome shotgun (WGS) entry which is preliminary data.</text>
</comment>
<dbReference type="Proteomes" id="UP001168380">
    <property type="component" value="Unassembled WGS sequence"/>
</dbReference>
<name>A0ABT8TCT3_9GAMM</name>
<dbReference type="Gene3D" id="3.40.720.10">
    <property type="entry name" value="Alkaline Phosphatase, subunit A"/>
    <property type="match status" value="1"/>
</dbReference>
<evidence type="ECO:0000256" key="3">
    <source>
        <dbReference type="ARBA" id="ARBA00022692"/>
    </source>
</evidence>
<dbReference type="InterPro" id="IPR050448">
    <property type="entry name" value="OpgB/LTA_synthase_biosynth"/>
</dbReference>
<keyword evidence="2" id="KW-1003">Cell membrane</keyword>
<feature type="transmembrane region" description="Helical" evidence="6">
    <location>
        <begin position="58"/>
        <end position="75"/>
    </location>
</feature>
<feature type="transmembrane region" description="Helical" evidence="6">
    <location>
        <begin position="111"/>
        <end position="128"/>
    </location>
</feature>
<dbReference type="CDD" id="cd16015">
    <property type="entry name" value="LTA_synthase"/>
    <property type="match status" value="1"/>
</dbReference>
<evidence type="ECO:0000256" key="2">
    <source>
        <dbReference type="ARBA" id="ARBA00022475"/>
    </source>
</evidence>
<dbReference type="RefSeq" id="WP_302711314.1">
    <property type="nucleotide sequence ID" value="NZ_JAULRT010000032.1"/>
</dbReference>
<evidence type="ECO:0000256" key="5">
    <source>
        <dbReference type="ARBA" id="ARBA00023136"/>
    </source>
</evidence>
<keyword evidence="5 6" id="KW-0472">Membrane</keyword>
<dbReference type="SUPFAM" id="SSF53649">
    <property type="entry name" value="Alkaline phosphatase-like"/>
    <property type="match status" value="1"/>
</dbReference>
<reference evidence="8" key="1">
    <citation type="submission" date="2023-07" db="EMBL/GenBank/DDBJ databases">
        <title>Gilvimarinus algae sp. nov., isolated from the surface of Kelp.</title>
        <authorList>
            <person name="Sun Y.Y."/>
            <person name="Gong Y."/>
            <person name="Du Z.J."/>
        </authorList>
    </citation>
    <scope>NUCLEOTIDE SEQUENCE</scope>
    <source>
        <strain evidence="8">SDUM040014</strain>
    </source>
</reference>
<evidence type="ECO:0000313" key="8">
    <source>
        <dbReference type="EMBL" id="MDO3381188.1"/>
    </source>
</evidence>
<feature type="domain" description="Sulfatase N-terminal" evidence="7">
    <location>
        <begin position="227"/>
        <end position="481"/>
    </location>
</feature>
<organism evidence="8 9">
    <name type="scientific">Gilvimarinus algae</name>
    <dbReference type="NCBI Taxonomy" id="3058037"/>
    <lineage>
        <taxon>Bacteria</taxon>
        <taxon>Pseudomonadati</taxon>
        <taxon>Pseudomonadota</taxon>
        <taxon>Gammaproteobacteria</taxon>
        <taxon>Cellvibrionales</taxon>
        <taxon>Cellvibrionaceae</taxon>
        <taxon>Gilvimarinus</taxon>
    </lineage>
</organism>
<protein>
    <submittedName>
        <fullName evidence="8">LTA synthase family protein</fullName>
    </submittedName>
</protein>
<sequence>MLHPRTNKPLLIIAALLILPLALDDHLSVGSSPVKLAANILPLLLAYLLFFGVTRRAWCSLLFTACAGLAVFSAHKLKLEHLNQPLTFADAFLAGQTIANWNLLSLYAPKGISLILAAGVALTIYLFIKEPAIKWRWAPPTLLVSLVGFALISDKAVSPELMYSPKAHGAEPWATSQAPAKQGLLASLVTGARSAQLSLPEVNHALVDQFLRDNPIEPDFTQTDVRPDIVLWLAESFFNPGIIQGVDSCALIPQFCALSNTALKSIIDVPTFGGNTTRTEFEVLTAIPFHALGTKDYPYISIVHAKQSSIVWSLSQLGYQTTAMHPNNQSMWQRDRALPLLGFDQFFDIEHFDRKRRDGIWVSDLALAETIKSQLEGEKEPQFIFAISMEGHGPFDTQPVIDSVRRDNIQAPSALDKKASAEWREFIYHAQNASATMIHLKKYIAQRERPTLVVFFGDHLPNLKRVFAQVSFENGRKAWQQNTPALAFANYPIASNWLPKASHELGVWTLELAGLSKSTDYQLLSHALSENEKSKGSIEEVVRNLQLQRLFSAAQQ</sequence>
<keyword evidence="4 6" id="KW-1133">Transmembrane helix</keyword>
<evidence type="ECO:0000259" key="7">
    <source>
        <dbReference type="Pfam" id="PF00884"/>
    </source>
</evidence>
<keyword evidence="9" id="KW-1185">Reference proteome</keyword>
<feature type="transmembrane region" description="Helical" evidence="6">
    <location>
        <begin position="34"/>
        <end position="51"/>
    </location>
</feature>